<dbReference type="OrthoDB" id="7874631at2"/>
<organism evidence="1 2">
    <name type="scientific">Rhodophyticola porphyridii</name>
    <dbReference type="NCBI Taxonomy" id="1852017"/>
    <lineage>
        <taxon>Bacteria</taxon>
        <taxon>Pseudomonadati</taxon>
        <taxon>Pseudomonadota</taxon>
        <taxon>Alphaproteobacteria</taxon>
        <taxon>Rhodobacterales</taxon>
        <taxon>Roseobacteraceae</taxon>
        <taxon>Rhodophyticola</taxon>
    </lineage>
</organism>
<proteinExistence type="predicted"/>
<comment type="caution">
    <text evidence="1">The sequence shown here is derived from an EMBL/GenBank/DDBJ whole genome shotgun (WGS) entry which is preliminary data.</text>
</comment>
<evidence type="ECO:0000313" key="1">
    <source>
        <dbReference type="EMBL" id="RMA42942.1"/>
    </source>
</evidence>
<name>A0A3L9Y3E8_9RHOB</name>
<dbReference type="EMBL" id="RCNT01000002">
    <property type="protein sequence ID" value="RMA42942.1"/>
    <property type="molecule type" value="Genomic_DNA"/>
</dbReference>
<dbReference type="RefSeq" id="WP_121896879.1">
    <property type="nucleotide sequence ID" value="NZ_RCNT01000002.1"/>
</dbReference>
<protein>
    <submittedName>
        <fullName evidence="1">Uncharacterized protein</fullName>
    </submittedName>
</protein>
<dbReference type="AlphaFoldDB" id="A0A3L9Y3E8"/>
<keyword evidence="2" id="KW-1185">Reference proteome</keyword>
<gene>
    <name evidence="1" type="ORF">D9R08_04640</name>
</gene>
<sequence length="59" mass="6349">MAETGGTPTDCFARPSALEGVRLVVICENDRDTPWARAVDIYGATVDIGPDLLAEELRT</sequence>
<accession>A0A3L9Y3E8</accession>
<reference evidence="1 2" key="1">
    <citation type="submission" date="2018-10" db="EMBL/GenBank/DDBJ databases">
        <authorList>
            <person name="Jung H.S."/>
            <person name="Jeon C.O."/>
        </authorList>
    </citation>
    <scope>NUCLEOTIDE SEQUENCE [LARGE SCALE GENOMIC DNA]</scope>
    <source>
        <strain evidence="1 2">MA-7-27</strain>
    </source>
</reference>
<evidence type="ECO:0000313" key="2">
    <source>
        <dbReference type="Proteomes" id="UP000281343"/>
    </source>
</evidence>
<dbReference type="Proteomes" id="UP000281343">
    <property type="component" value="Unassembled WGS sequence"/>
</dbReference>